<dbReference type="NCBIfam" id="TIGR00020">
    <property type="entry name" value="prfB"/>
    <property type="match status" value="1"/>
</dbReference>
<dbReference type="FunFam" id="3.30.160.20:FF:000010">
    <property type="entry name" value="Peptide chain release factor 2"/>
    <property type="match status" value="1"/>
</dbReference>
<dbReference type="AlphaFoldDB" id="A0A2N7PJV0"/>
<evidence type="ECO:0000259" key="6">
    <source>
        <dbReference type="PROSITE" id="PS00745"/>
    </source>
</evidence>
<dbReference type="InterPro" id="IPR045853">
    <property type="entry name" value="Pep_chain_release_fac_I_sf"/>
</dbReference>
<dbReference type="Gene3D" id="3.30.70.1660">
    <property type="match status" value="1"/>
</dbReference>
<gene>
    <name evidence="4 7" type="primary">prfB</name>
    <name evidence="7" type="ORF">C0197_03200</name>
</gene>
<keyword evidence="3 4" id="KW-0648">Protein biosynthesis</keyword>
<dbReference type="GO" id="GO:0005737">
    <property type="term" value="C:cytoplasm"/>
    <property type="evidence" value="ECO:0007669"/>
    <property type="project" value="UniProtKB-SubCell"/>
</dbReference>
<feature type="modified residue" description="N5-methylglutamine" evidence="4">
    <location>
        <position position="256"/>
    </location>
</feature>
<dbReference type="PROSITE" id="PS00745">
    <property type="entry name" value="RF_PROK_I"/>
    <property type="match status" value="1"/>
</dbReference>
<accession>A0A2N7PJV0</accession>
<proteinExistence type="inferred from homology"/>
<dbReference type="EMBL" id="PNIE01000044">
    <property type="protein sequence ID" value="PMP63172.1"/>
    <property type="molecule type" value="Genomic_DNA"/>
</dbReference>
<comment type="PTM">
    <text evidence="4">Methylated by PrmC. Methylation increases the termination efficiency of RF2.</text>
</comment>
<keyword evidence="2 4" id="KW-0488">Methylation</keyword>
<dbReference type="Pfam" id="PF03462">
    <property type="entry name" value="PCRF"/>
    <property type="match status" value="1"/>
</dbReference>
<evidence type="ECO:0000256" key="2">
    <source>
        <dbReference type="ARBA" id="ARBA00022481"/>
    </source>
</evidence>
<evidence type="ECO:0000313" key="8">
    <source>
        <dbReference type="Proteomes" id="UP000235731"/>
    </source>
</evidence>
<dbReference type="InterPro" id="IPR004374">
    <property type="entry name" value="PrfB"/>
</dbReference>
<dbReference type="Pfam" id="PF00472">
    <property type="entry name" value="RF-1"/>
    <property type="match status" value="1"/>
</dbReference>
<evidence type="ECO:0000256" key="3">
    <source>
        <dbReference type="ARBA" id="ARBA00022917"/>
    </source>
</evidence>
<dbReference type="SUPFAM" id="SSF75620">
    <property type="entry name" value="Release factor"/>
    <property type="match status" value="1"/>
</dbReference>
<evidence type="ECO:0000256" key="4">
    <source>
        <dbReference type="HAMAP-Rule" id="MF_00094"/>
    </source>
</evidence>
<dbReference type="GO" id="GO:0016149">
    <property type="term" value="F:translation release factor activity, codon specific"/>
    <property type="evidence" value="ECO:0007669"/>
    <property type="project" value="UniProtKB-UniRule"/>
</dbReference>
<dbReference type="Proteomes" id="UP000235731">
    <property type="component" value="Unassembled WGS sequence"/>
</dbReference>
<feature type="domain" description="Prokaryotic-type class I peptide chain release factors" evidence="6">
    <location>
        <begin position="249"/>
        <end position="265"/>
    </location>
</feature>
<sequence length="387" mass="45380">MENFSALKSIDFEKVFKNFEEKLSDLRRCLEPEDLKKRLVQIEELLQKNQDWNSPKFKQLLKERATLSQRLLIFEKLERSYQDLLEWYALYKEEESEEIFEGLLKEIKSYEDFLLKEETTLLLSEEYDNSNAILSIHAGTGGTDAQDFAEMLLRMYSRWAEKKGFRVKLVDYLPGEEAGIKSAVLLIEGQNAYGLLKGEKGIHRLIRISPFDANARRHTSFASVTVIPEIEDDIEVEIRPEDLRIETMRASGHGGQHVNKTESAVRITHIPTGIVVTCQNERSQHLNKAMALKILKARLFQLEKQKLEEKKEALIGEKREISWGNQIRTYTLHPYKVVKDHRTQYEVYKVDEVLDGEIDGFIREYLLWYTKEKLQKQKESNYEKKQN</sequence>
<dbReference type="SMART" id="SM00937">
    <property type="entry name" value="PCRF"/>
    <property type="match status" value="1"/>
</dbReference>
<name>A0A2N7PJV0_9BACT</name>
<dbReference type="Gene3D" id="3.30.160.20">
    <property type="match status" value="1"/>
</dbReference>
<evidence type="ECO:0000256" key="5">
    <source>
        <dbReference type="NCBIfam" id="TIGR00020"/>
    </source>
</evidence>
<evidence type="ECO:0000256" key="1">
    <source>
        <dbReference type="ARBA" id="ARBA00010835"/>
    </source>
</evidence>
<comment type="caution">
    <text evidence="7">The sequence shown here is derived from an EMBL/GenBank/DDBJ whole genome shotgun (WGS) entry which is preliminary data.</text>
</comment>
<dbReference type="InterPro" id="IPR000352">
    <property type="entry name" value="Pep_chain_release_fac_I"/>
</dbReference>
<dbReference type="PANTHER" id="PTHR43116">
    <property type="entry name" value="PEPTIDE CHAIN RELEASE FACTOR 2"/>
    <property type="match status" value="1"/>
</dbReference>
<dbReference type="Gene3D" id="1.20.58.410">
    <property type="entry name" value="Release factor"/>
    <property type="match status" value="1"/>
</dbReference>
<dbReference type="HAMAP" id="MF_00094">
    <property type="entry name" value="Rel_fac_2"/>
    <property type="match status" value="1"/>
</dbReference>
<organism evidence="7 8">
    <name type="scientific">Caldimicrobium thiodismutans</name>
    <dbReference type="NCBI Taxonomy" id="1653476"/>
    <lineage>
        <taxon>Bacteria</taxon>
        <taxon>Pseudomonadati</taxon>
        <taxon>Thermodesulfobacteriota</taxon>
        <taxon>Thermodesulfobacteria</taxon>
        <taxon>Thermodesulfobacteriales</taxon>
        <taxon>Thermodesulfobacteriaceae</taxon>
        <taxon>Caldimicrobium</taxon>
    </lineage>
</organism>
<comment type="function">
    <text evidence="4">Peptide chain release factor 2 directs the termination of translation in response to the peptide chain termination codons UGA and UAA.</text>
</comment>
<reference evidence="7 8" key="1">
    <citation type="submission" date="2018-01" db="EMBL/GenBank/DDBJ databases">
        <title>Metagenomic assembled genomes from two thermal pools in the Uzon Caldera, Kamchatka, Russia.</title>
        <authorList>
            <person name="Wilkins L."/>
            <person name="Ettinger C."/>
        </authorList>
    </citation>
    <scope>NUCLEOTIDE SEQUENCE [LARGE SCALE GENOMIC DNA]</scope>
    <source>
        <strain evidence="7">ZAV-15</strain>
    </source>
</reference>
<evidence type="ECO:0000313" key="7">
    <source>
        <dbReference type="EMBL" id="PMP63172.1"/>
    </source>
</evidence>
<comment type="subcellular location">
    <subcellularLocation>
        <location evidence="4">Cytoplasm</location>
    </subcellularLocation>
</comment>
<dbReference type="PANTHER" id="PTHR43116:SF3">
    <property type="entry name" value="CLASS I PEPTIDE CHAIN RELEASE FACTOR"/>
    <property type="match status" value="1"/>
</dbReference>
<comment type="similarity">
    <text evidence="1 4">Belongs to the prokaryotic/mitochondrial release factor family.</text>
</comment>
<protein>
    <recommendedName>
        <fullName evidence="4 5">Peptide chain release factor 2</fullName>
        <shortName evidence="4">RF-2</shortName>
    </recommendedName>
</protein>
<keyword evidence="4" id="KW-0963">Cytoplasm</keyword>
<dbReference type="InterPro" id="IPR005139">
    <property type="entry name" value="PCRF"/>
</dbReference>